<feature type="binding site" evidence="18">
    <location>
        <position position="484"/>
    </location>
    <ligand>
        <name>ATP</name>
        <dbReference type="ChEBI" id="CHEBI:30616"/>
    </ligand>
</feature>
<dbReference type="Proteomes" id="UP000636800">
    <property type="component" value="Unassembled WGS sequence"/>
</dbReference>
<evidence type="ECO:0000256" key="2">
    <source>
        <dbReference type="ARBA" id="ARBA00022473"/>
    </source>
</evidence>
<dbReference type="SMART" id="SM00220">
    <property type="entry name" value="S_TKc"/>
    <property type="match status" value="1"/>
</dbReference>
<keyword evidence="12" id="KW-0418">Kinase</keyword>
<dbReference type="Gene3D" id="3.30.200.20">
    <property type="entry name" value="Phosphorylase Kinase, domain 1"/>
    <property type="match status" value="1"/>
</dbReference>
<dbReference type="SUPFAM" id="SSF52047">
    <property type="entry name" value="RNI-like"/>
    <property type="match status" value="1"/>
</dbReference>
<sequence length="741" mass="82689">MNQLSGNFPKAITNMSNLYKIELYQNNLTGEIPLEMEKLIHLQEIDFSRNRLSGRLPDEMGNLKNLTVIHLFRNDFWGEIPEGFGDLKFLKAFSVYMNNFSGEFPPNLGRFCPLNSIDISENSFSGAFPKFLCQSSNLQYLLALDNNFSGEFPDSYASCKTLVRFRLSRNHFSGFIASGLWGLPNAVIIDLANNGFTGVISSEIGISRRLTQLYVQNNRFNGQIPTEVGKLSQLQKLYAFNNSFSGYITSQIGKLKQLTSLHLGNNDLTGPIPSELSSCIELVEMNLAQNLLSGVIPESMCLLTSLNSLNLSQNTITGLVPEGLQALKLSSIDLAMNQLSGEVPPALLLIAGDKAFYGNPGLCVDGSSGSKWHEGLQICRLNGGKGDELRNKPVLVVVVIVLMLVLSTGVIFLGYRNFKQEEARRKDLENGHENDGKWKLESFHRTEFKPEELSNLEEENLLGSGSTGKVYRVDLRNGGTVAVKQIWKNAGAKVLQAEIHILEKIRHRNILKLYAYLSRSGLSYLVFEYMPNGNLYQSLHHEFKIGKPELDWNKRYKIAVGVAKGIMYLHHDCSPAIVHRDIKSTNILLDNEYEAKIADFGIAKTVEESNLSCFAGTHGYMAPELAYSIKVTEKSDVYSFGVILLELLTGHSPVESKYGEAKDIVYWVSRHVSSPKIVEVLDPRISTNAEEDMMNVLKIAMMCTTKLPSLRPTMREVVNMLVYADPVNTTNRILVINSKVS</sequence>
<dbReference type="CDD" id="cd14066">
    <property type="entry name" value="STKc_IRAK"/>
    <property type="match status" value="1"/>
</dbReference>
<gene>
    <name evidence="21" type="ORF">HPP92_027069</name>
</gene>
<dbReference type="InterPro" id="IPR008271">
    <property type="entry name" value="Ser/Thr_kinase_AS"/>
</dbReference>
<protein>
    <recommendedName>
        <fullName evidence="20">Protein kinase domain-containing protein</fullName>
    </recommendedName>
</protein>
<dbReference type="InterPro" id="IPR050647">
    <property type="entry name" value="Plant_LRR-RLKs"/>
</dbReference>
<keyword evidence="5" id="KW-0597">Phosphoprotein</keyword>
<evidence type="ECO:0000256" key="12">
    <source>
        <dbReference type="ARBA" id="ARBA00022777"/>
    </source>
</evidence>
<dbReference type="SUPFAM" id="SSF56112">
    <property type="entry name" value="Protein kinase-like (PK-like)"/>
    <property type="match status" value="1"/>
</dbReference>
<keyword evidence="11 18" id="KW-0547">Nucleotide-binding</keyword>
<evidence type="ECO:0000256" key="14">
    <source>
        <dbReference type="ARBA" id="ARBA00022989"/>
    </source>
</evidence>
<keyword evidence="8 19" id="KW-0812">Transmembrane</keyword>
<evidence type="ECO:0000256" key="8">
    <source>
        <dbReference type="ARBA" id="ARBA00022692"/>
    </source>
</evidence>
<evidence type="ECO:0000256" key="6">
    <source>
        <dbReference type="ARBA" id="ARBA00022614"/>
    </source>
</evidence>
<keyword evidence="16" id="KW-0675">Receptor</keyword>
<keyword evidence="9" id="KW-0732">Signal</keyword>
<keyword evidence="22" id="KW-1185">Reference proteome</keyword>
<evidence type="ECO:0000259" key="20">
    <source>
        <dbReference type="PROSITE" id="PS50011"/>
    </source>
</evidence>
<evidence type="ECO:0000256" key="11">
    <source>
        <dbReference type="ARBA" id="ARBA00022741"/>
    </source>
</evidence>
<dbReference type="SMART" id="SM00369">
    <property type="entry name" value="LRR_TYP"/>
    <property type="match status" value="3"/>
</dbReference>
<proteinExistence type="predicted"/>
<dbReference type="InterPro" id="IPR000719">
    <property type="entry name" value="Prot_kinase_dom"/>
</dbReference>
<organism evidence="21 22">
    <name type="scientific">Vanilla planifolia</name>
    <name type="common">Vanilla</name>
    <dbReference type="NCBI Taxonomy" id="51239"/>
    <lineage>
        <taxon>Eukaryota</taxon>
        <taxon>Viridiplantae</taxon>
        <taxon>Streptophyta</taxon>
        <taxon>Embryophyta</taxon>
        <taxon>Tracheophyta</taxon>
        <taxon>Spermatophyta</taxon>
        <taxon>Magnoliopsida</taxon>
        <taxon>Liliopsida</taxon>
        <taxon>Asparagales</taxon>
        <taxon>Orchidaceae</taxon>
        <taxon>Vanilloideae</taxon>
        <taxon>Vanilleae</taxon>
        <taxon>Vanilla</taxon>
    </lineage>
</organism>
<name>A0A835PBP1_VANPL</name>
<evidence type="ECO:0000256" key="16">
    <source>
        <dbReference type="ARBA" id="ARBA00023170"/>
    </source>
</evidence>
<keyword evidence="2" id="KW-0217">Developmental protein</keyword>
<dbReference type="InterPro" id="IPR017441">
    <property type="entry name" value="Protein_kinase_ATP_BS"/>
</dbReference>
<dbReference type="PROSITE" id="PS00107">
    <property type="entry name" value="PROTEIN_KINASE_ATP"/>
    <property type="match status" value="1"/>
</dbReference>
<dbReference type="FunFam" id="1.10.510.10:FF:000632">
    <property type="entry name" value="leucine-rich repeat receptor-like protein kinase TDR"/>
    <property type="match status" value="1"/>
</dbReference>
<accession>A0A835PBP1</accession>
<dbReference type="PROSITE" id="PS50011">
    <property type="entry name" value="PROTEIN_KINASE_DOM"/>
    <property type="match status" value="1"/>
</dbReference>
<comment type="caution">
    <text evidence="21">The sequence shown here is derived from an EMBL/GenBank/DDBJ whole genome shotgun (WGS) entry which is preliminary data.</text>
</comment>
<dbReference type="OrthoDB" id="6500128at2759"/>
<dbReference type="InterPro" id="IPR001611">
    <property type="entry name" value="Leu-rich_rpt"/>
</dbReference>
<dbReference type="PANTHER" id="PTHR48056:SF20">
    <property type="entry name" value="PROTEIN KINASE DOMAIN-CONTAINING PROTEIN"/>
    <property type="match status" value="1"/>
</dbReference>
<dbReference type="FunFam" id="3.80.10.10:FF:000215">
    <property type="entry name" value="Receptor-like protein kinase HSL1"/>
    <property type="match status" value="1"/>
</dbReference>
<reference evidence="21 22" key="1">
    <citation type="journal article" date="2020" name="Nat. Food">
        <title>A phased Vanilla planifolia genome enables genetic improvement of flavour and production.</title>
        <authorList>
            <person name="Hasing T."/>
            <person name="Tang H."/>
            <person name="Brym M."/>
            <person name="Khazi F."/>
            <person name="Huang T."/>
            <person name="Chambers A.H."/>
        </authorList>
    </citation>
    <scope>NUCLEOTIDE SEQUENCE [LARGE SCALE GENOMIC DNA]</scope>
    <source>
        <tissue evidence="21">Leaf</tissue>
    </source>
</reference>
<keyword evidence="10" id="KW-0677">Repeat</keyword>
<dbReference type="GO" id="GO:0048367">
    <property type="term" value="P:shoot system development"/>
    <property type="evidence" value="ECO:0007669"/>
    <property type="project" value="UniProtKB-ARBA"/>
</dbReference>
<evidence type="ECO:0000256" key="4">
    <source>
        <dbReference type="ARBA" id="ARBA00022527"/>
    </source>
</evidence>
<dbReference type="PROSITE" id="PS00108">
    <property type="entry name" value="PROTEIN_KINASE_ST"/>
    <property type="match status" value="1"/>
</dbReference>
<evidence type="ECO:0000256" key="17">
    <source>
        <dbReference type="ARBA" id="ARBA00023180"/>
    </source>
</evidence>
<evidence type="ECO:0000256" key="13">
    <source>
        <dbReference type="ARBA" id="ARBA00022840"/>
    </source>
</evidence>
<keyword evidence="3" id="KW-1003">Cell membrane</keyword>
<feature type="domain" description="Protein kinase" evidence="20">
    <location>
        <begin position="456"/>
        <end position="723"/>
    </location>
</feature>
<evidence type="ECO:0000256" key="15">
    <source>
        <dbReference type="ARBA" id="ARBA00023136"/>
    </source>
</evidence>
<dbReference type="AlphaFoldDB" id="A0A835PBP1"/>
<dbReference type="GO" id="GO:0005524">
    <property type="term" value="F:ATP binding"/>
    <property type="evidence" value="ECO:0007669"/>
    <property type="project" value="UniProtKB-UniRule"/>
</dbReference>
<feature type="transmembrane region" description="Helical" evidence="19">
    <location>
        <begin position="394"/>
        <end position="415"/>
    </location>
</feature>
<evidence type="ECO:0000313" key="22">
    <source>
        <dbReference type="Proteomes" id="UP000636800"/>
    </source>
</evidence>
<evidence type="ECO:0000256" key="18">
    <source>
        <dbReference type="PROSITE-ProRule" id="PRU10141"/>
    </source>
</evidence>
<dbReference type="GO" id="GO:0005886">
    <property type="term" value="C:plasma membrane"/>
    <property type="evidence" value="ECO:0007669"/>
    <property type="project" value="UniProtKB-SubCell"/>
</dbReference>
<dbReference type="EMBL" id="JADCNL010000136">
    <property type="protein sequence ID" value="KAG0450094.1"/>
    <property type="molecule type" value="Genomic_DNA"/>
</dbReference>
<keyword evidence="6" id="KW-0433">Leucine-rich repeat</keyword>
<keyword evidence="17" id="KW-0325">Glycoprotein</keyword>
<dbReference type="GO" id="GO:0009791">
    <property type="term" value="P:post-embryonic development"/>
    <property type="evidence" value="ECO:0007669"/>
    <property type="project" value="UniProtKB-ARBA"/>
</dbReference>
<keyword evidence="4" id="KW-0723">Serine/threonine-protein kinase</keyword>
<dbReference type="PANTHER" id="PTHR48056">
    <property type="entry name" value="LRR RECEPTOR-LIKE SERINE/THREONINE-PROTEIN KINASE-RELATED"/>
    <property type="match status" value="1"/>
</dbReference>
<evidence type="ECO:0000256" key="5">
    <source>
        <dbReference type="ARBA" id="ARBA00022553"/>
    </source>
</evidence>
<dbReference type="GO" id="GO:0048608">
    <property type="term" value="P:reproductive structure development"/>
    <property type="evidence" value="ECO:0007669"/>
    <property type="project" value="UniProtKB-ARBA"/>
</dbReference>
<evidence type="ECO:0000256" key="10">
    <source>
        <dbReference type="ARBA" id="ARBA00022737"/>
    </source>
</evidence>
<keyword evidence="14 19" id="KW-1133">Transmembrane helix</keyword>
<keyword evidence="13 18" id="KW-0067">ATP-binding</keyword>
<dbReference type="Pfam" id="PF13855">
    <property type="entry name" value="LRR_8"/>
    <property type="match status" value="1"/>
</dbReference>
<dbReference type="GO" id="GO:1905393">
    <property type="term" value="P:plant organ formation"/>
    <property type="evidence" value="ECO:0007669"/>
    <property type="project" value="UniProtKB-ARBA"/>
</dbReference>
<comment type="subcellular location">
    <subcellularLocation>
        <location evidence="1">Cell membrane</location>
        <topology evidence="1">Single-pass membrane protein</topology>
    </subcellularLocation>
</comment>
<keyword evidence="7" id="KW-0808">Transferase</keyword>
<evidence type="ECO:0000256" key="7">
    <source>
        <dbReference type="ARBA" id="ARBA00022679"/>
    </source>
</evidence>
<evidence type="ECO:0000256" key="9">
    <source>
        <dbReference type="ARBA" id="ARBA00022729"/>
    </source>
</evidence>
<evidence type="ECO:0000256" key="19">
    <source>
        <dbReference type="SAM" id="Phobius"/>
    </source>
</evidence>
<dbReference type="Pfam" id="PF00560">
    <property type="entry name" value="LRR_1"/>
    <property type="match status" value="3"/>
</dbReference>
<evidence type="ECO:0000313" key="21">
    <source>
        <dbReference type="EMBL" id="KAG0450094.1"/>
    </source>
</evidence>
<dbReference type="GO" id="GO:0033612">
    <property type="term" value="F:receptor serine/threonine kinase binding"/>
    <property type="evidence" value="ECO:0007669"/>
    <property type="project" value="TreeGrafter"/>
</dbReference>
<dbReference type="Pfam" id="PF00069">
    <property type="entry name" value="Pkinase"/>
    <property type="match status" value="1"/>
</dbReference>
<dbReference type="Gene3D" id="3.80.10.10">
    <property type="entry name" value="Ribonuclease Inhibitor"/>
    <property type="match status" value="2"/>
</dbReference>
<dbReference type="Gene3D" id="1.10.510.10">
    <property type="entry name" value="Transferase(Phosphotransferase) domain 1"/>
    <property type="match status" value="1"/>
</dbReference>
<keyword evidence="15 19" id="KW-0472">Membrane</keyword>
<evidence type="ECO:0000256" key="1">
    <source>
        <dbReference type="ARBA" id="ARBA00004162"/>
    </source>
</evidence>
<evidence type="ECO:0000256" key="3">
    <source>
        <dbReference type="ARBA" id="ARBA00022475"/>
    </source>
</evidence>
<dbReference type="InterPro" id="IPR003591">
    <property type="entry name" value="Leu-rich_rpt_typical-subtyp"/>
</dbReference>
<dbReference type="InterPro" id="IPR011009">
    <property type="entry name" value="Kinase-like_dom_sf"/>
</dbReference>
<dbReference type="InterPro" id="IPR032675">
    <property type="entry name" value="LRR_dom_sf"/>
</dbReference>
<dbReference type="GO" id="GO:0004674">
    <property type="term" value="F:protein serine/threonine kinase activity"/>
    <property type="evidence" value="ECO:0007669"/>
    <property type="project" value="UniProtKB-KW"/>
</dbReference>